<dbReference type="Gene3D" id="1.10.287.1080">
    <property type="entry name" value="MazG-like"/>
    <property type="match status" value="1"/>
</dbReference>
<name>A0A1F4VFL3_UNCKA</name>
<dbReference type="GO" id="GO:0016787">
    <property type="term" value="F:hydrolase activity"/>
    <property type="evidence" value="ECO:0007669"/>
    <property type="project" value="UniProtKB-KW"/>
</dbReference>
<sequence>MKKLQKQVDKWVSQYKHSYFSPLEILARLVEEVGELARELSHRFGPKKKKPTELTKEIGDEISDIIFTLICLANSLNIDLDKEFQKMMVKYSKRDKDRFERS</sequence>
<keyword evidence="2" id="KW-0378">Hydrolase</keyword>
<dbReference type="PANTHER" id="PTHR42692">
    <property type="entry name" value="NUCLEOTIDE PYROPHOSPHOHYDROLASE"/>
    <property type="match status" value="1"/>
</dbReference>
<dbReference type="InterPro" id="IPR004518">
    <property type="entry name" value="MazG-like_dom"/>
</dbReference>
<dbReference type="SUPFAM" id="SSF101386">
    <property type="entry name" value="all-alpha NTP pyrophosphatases"/>
    <property type="match status" value="1"/>
</dbReference>
<reference evidence="2 3" key="1">
    <citation type="journal article" date="2016" name="Nat. Commun.">
        <title>Thousands of microbial genomes shed light on interconnected biogeochemical processes in an aquifer system.</title>
        <authorList>
            <person name="Anantharaman K."/>
            <person name="Brown C.T."/>
            <person name="Hug L.A."/>
            <person name="Sharon I."/>
            <person name="Castelle C.J."/>
            <person name="Probst A.J."/>
            <person name="Thomas B.C."/>
            <person name="Singh A."/>
            <person name="Wilkins M.J."/>
            <person name="Karaoz U."/>
            <person name="Brodie E.L."/>
            <person name="Williams K.H."/>
            <person name="Hubbard S.S."/>
            <person name="Banfield J.F."/>
        </authorList>
    </citation>
    <scope>NUCLEOTIDE SEQUENCE [LARGE SCALE GENOMIC DNA]</scope>
</reference>
<organism evidence="2 3">
    <name type="scientific">candidate division WWE3 bacterium RIFCSPLOWO2_12_FULL_36_10</name>
    <dbReference type="NCBI Taxonomy" id="1802630"/>
    <lineage>
        <taxon>Bacteria</taxon>
        <taxon>Katanobacteria</taxon>
    </lineage>
</organism>
<accession>A0A1F4VFL3</accession>
<evidence type="ECO:0000313" key="2">
    <source>
        <dbReference type="EMBL" id="OGC56071.1"/>
    </source>
</evidence>
<evidence type="ECO:0000259" key="1">
    <source>
        <dbReference type="Pfam" id="PF03819"/>
    </source>
</evidence>
<proteinExistence type="predicted"/>
<gene>
    <name evidence="2" type="ORF">A3H26_01455</name>
</gene>
<dbReference type="AlphaFoldDB" id="A0A1F4VFL3"/>
<dbReference type="STRING" id="1802630.A3H26_01455"/>
<feature type="domain" description="NTP pyrophosphohydrolase MazG-like" evidence="1">
    <location>
        <begin position="21"/>
        <end position="99"/>
    </location>
</feature>
<comment type="caution">
    <text evidence="2">The sequence shown here is derived from an EMBL/GenBank/DDBJ whole genome shotgun (WGS) entry which is preliminary data.</text>
</comment>
<dbReference type="InterPro" id="IPR012359">
    <property type="entry name" value="MazG-related_YpjD"/>
</dbReference>
<dbReference type="EMBL" id="MEVN01000047">
    <property type="protein sequence ID" value="OGC56071.1"/>
    <property type="molecule type" value="Genomic_DNA"/>
</dbReference>
<dbReference type="Proteomes" id="UP000177763">
    <property type="component" value="Unassembled WGS sequence"/>
</dbReference>
<protein>
    <submittedName>
        <fullName evidence="2">Nucleotide pyrophosphohydrolase</fullName>
    </submittedName>
</protein>
<dbReference type="InterPro" id="IPR047046">
    <property type="entry name" value="YpjD/YvdC"/>
</dbReference>
<dbReference type="PIRSF" id="PIRSF029904">
    <property type="entry name" value="UCP029904_pph"/>
    <property type="match status" value="1"/>
</dbReference>
<dbReference type="CDD" id="cd11531">
    <property type="entry name" value="NTP-PPase_BsYpjD"/>
    <property type="match status" value="1"/>
</dbReference>
<dbReference type="Pfam" id="PF03819">
    <property type="entry name" value="MazG"/>
    <property type="match status" value="1"/>
</dbReference>
<evidence type="ECO:0000313" key="3">
    <source>
        <dbReference type="Proteomes" id="UP000177763"/>
    </source>
</evidence>
<dbReference type="PANTHER" id="PTHR42692:SF1">
    <property type="entry name" value="NUCLEOTIDE PYROPHOSPHOHYDROLASE"/>
    <property type="match status" value="1"/>
</dbReference>